<sequence length="152" mass="17320">MSNTETSQTYIGTTQAACRLHLSVQRVRKLAIEGRIEGAFKEGRCWKIPVSASGMPRISRRNKGPKGSWRIHKQEIMTYIHVNKDKIRDNQTNKTHKPVISVKMGQKTVLCNEVKIPCVGRFVYDPEHPKNCGATIWFDIEPDIPLQMSIFA</sequence>
<reference evidence="1" key="2">
    <citation type="submission" date="2005-06" db="EMBL/GenBank/DDBJ databases">
        <title>Sequencing of the draft genome and assembly of Crocosphaera watsonii WH 8501.</title>
        <authorList>
            <consortium name="US DOE Joint Genome Institute (JGI-PGF)"/>
            <person name="Copeland A."/>
            <person name="Lucas S."/>
            <person name="Lapidus A."/>
            <person name="Barry K."/>
            <person name="Detter C."/>
            <person name="Glavina T."/>
            <person name="Hammon N."/>
            <person name="Israni S."/>
            <person name="Pitluck S."/>
            <person name="Richardson P."/>
        </authorList>
    </citation>
    <scope>NUCLEOTIDE SEQUENCE [LARGE SCALE GENOMIC DNA]</scope>
    <source>
        <strain evidence="1">WH 8501</strain>
    </source>
</reference>
<dbReference type="RefSeq" id="WP_007307867.1">
    <property type="nucleotide sequence ID" value="NZ_AADV02000154.1"/>
</dbReference>
<dbReference type="OrthoDB" id="517841at2"/>
<evidence type="ECO:0000313" key="2">
    <source>
        <dbReference type="Proteomes" id="UP000003922"/>
    </source>
</evidence>
<name>Q4BWR0_CROWT</name>
<evidence type="ECO:0000313" key="1">
    <source>
        <dbReference type="EMBL" id="EAM48332.1"/>
    </source>
</evidence>
<proteinExistence type="predicted"/>
<dbReference type="AlphaFoldDB" id="Q4BWR0"/>
<comment type="caution">
    <text evidence="1">The sequence shown here is derived from an EMBL/GenBank/DDBJ whole genome shotgun (WGS) entry which is preliminary data.</text>
</comment>
<reference evidence="1" key="1">
    <citation type="submission" date="2004-02" db="EMBL/GenBank/DDBJ databases">
        <authorList>
            <consortium name="DOE Joint Genome Institute"/>
        </authorList>
    </citation>
    <scope>NUCLEOTIDE SEQUENCE [LARGE SCALE GENOMIC DNA]</scope>
    <source>
        <strain evidence="1">WH 8501</strain>
    </source>
</reference>
<keyword evidence="2" id="KW-1185">Reference proteome</keyword>
<organism evidence="1 2">
    <name type="scientific">Crocosphaera watsonii WH 8501</name>
    <dbReference type="NCBI Taxonomy" id="165597"/>
    <lineage>
        <taxon>Bacteria</taxon>
        <taxon>Bacillati</taxon>
        <taxon>Cyanobacteriota</taxon>
        <taxon>Cyanophyceae</taxon>
        <taxon>Oscillatoriophycideae</taxon>
        <taxon>Chroococcales</taxon>
        <taxon>Aphanothecaceae</taxon>
        <taxon>Crocosphaera</taxon>
    </lineage>
</organism>
<gene>
    <name evidence="1" type="ORF">CwatDRAFT_0839</name>
</gene>
<reference evidence="1" key="3">
    <citation type="submission" date="2016-12" db="EMBL/GenBank/DDBJ databases">
        <title>Annotation of the draft genome assembly of Crocosphaera watsonii WH 8501.</title>
        <authorList>
            <consortium name="US DOE Joint Genome Institute (JGI-ORNL)"/>
            <person name="Larimer F."/>
            <person name="Land M."/>
        </authorList>
    </citation>
    <scope>NUCLEOTIDE SEQUENCE</scope>
    <source>
        <strain evidence="1">WH 8501</strain>
    </source>
</reference>
<dbReference type="KEGG" id="cwa:CwatDRAFT_0839"/>
<accession>Q4BWR0</accession>
<dbReference type="EMBL" id="AADV02000154">
    <property type="protein sequence ID" value="EAM48332.1"/>
    <property type="molecule type" value="Genomic_DNA"/>
</dbReference>
<dbReference type="Proteomes" id="UP000003922">
    <property type="component" value="Unassembled WGS sequence"/>
</dbReference>
<protein>
    <recommendedName>
        <fullName evidence="3">Helix-turn-helix domain-containing protein</fullName>
    </recommendedName>
</protein>
<evidence type="ECO:0008006" key="3">
    <source>
        <dbReference type="Google" id="ProtNLM"/>
    </source>
</evidence>